<protein>
    <submittedName>
        <fullName evidence="2">Uncharacterized protein</fullName>
    </submittedName>
</protein>
<evidence type="ECO:0000313" key="2">
    <source>
        <dbReference type="EMBL" id="MBH8576911.1"/>
    </source>
</evidence>
<gene>
    <name evidence="2" type="ORF">I8752_28785</name>
</gene>
<keyword evidence="3" id="KW-1185">Reference proteome</keyword>
<keyword evidence="1" id="KW-0812">Transmembrane</keyword>
<feature type="transmembrane region" description="Helical" evidence="1">
    <location>
        <begin position="60"/>
        <end position="80"/>
    </location>
</feature>
<keyword evidence="1" id="KW-0472">Membrane</keyword>
<dbReference type="Proteomes" id="UP000662314">
    <property type="component" value="Unassembled WGS sequence"/>
</dbReference>
<sequence length="155" mass="17726">MNPNTQNLIKENREYLVKQSEMLQAVVTRMASNSLAVKQLGFSIWTALVGFGFTNKTSSLFVLAIISLILLALLDIYYLFLERRFRTNFNCLTELLCGFDEQALENMKKLKGNFLKLERISAGQEFQMYMSTIKSWANLPYVVIIVITVVILLGK</sequence>
<proteinExistence type="predicted"/>
<accession>A0A8J7LH17</accession>
<reference evidence="2 3" key="1">
    <citation type="journal article" date="2021" name="Int. J. Syst. Evol. Microbiol.">
        <title>Amazonocrinis nigriterrae gen. nov., sp. nov., Atlanticothrix silvestris gen. nov., sp. nov. and Dendronalium phyllosphericum gen. nov., sp. nov., nostocacean cyanobacteria from Brazilian environments.</title>
        <authorList>
            <person name="Alvarenga D.O."/>
            <person name="Andreote A.P.D."/>
            <person name="Branco L.H.Z."/>
            <person name="Delbaje E."/>
            <person name="Cruz R.B."/>
            <person name="Varani A.M."/>
            <person name="Fiore M.F."/>
        </authorList>
    </citation>
    <scope>NUCLEOTIDE SEQUENCE [LARGE SCALE GENOMIC DNA]</scope>
    <source>
        <strain evidence="2 3">CENA369</strain>
    </source>
</reference>
<keyword evidence="1" id="KW-1133">Transmembrane helix</keyword>
<comment type="caution">
    <text evidence="2">The sequence shown here is derived from an EMBL/GenBank/DDBJ whole genome shotgun (WGS) entry which is preliminary data.</text>
</comment>
<organism evidence="2 3">
    <name type="scientific">Dendronalium phyllosphericum CENA369</name>
    <dbReference type="NCBI Taxonomy" id="1725256"/>
    <lineage>
        <taxon>Bacteria</taxon>
        <taxon>Bacillati</taxon>
        <taxon>Cyanobacteriota</taxon>
        <taxon>Cyanophyceae</taxon>
        <taxon>Nostocales</taxon>
        <taxon>Nostocaceae</taxon>
        <taxon>Dendronalium</taxon>
        <taxon>Dendronalium phyllosphericum</taxon>
    </lineage>
</organism>
<feature type="transmembrane region" description="Helical" evidence="1">
    <location>
        <begin position="35"/>
        <end position="54"/>
    </location>
</feature>
<feature type="transmembrane region" description="Helical" evidence="1">
    <location>
        <begin position="136"/>
        <end position="154"/>
    </location>
</feature>
<dbReference type="RefSeq" id="WP_214435632.1">
    <property type="nucleotide sequence ID" value="NZ_JAECZA010000243.1"/>
</dbReference>
<dbReference type="AlphaFoldDB" id="A0A8J7LH17"/>
<name>A0A8J7LH17_9NOST</name>
<dbReference type="EMBL" id="JAECZA010000243">
    <property type="protein sequence ID" value="MBH8576911.1"/>
    <property type="molecule type" value="Genomic_DNA"/>
</dbReference>
<evidence type="ECO:0000313" key="3">
    <source>
        <dbReference type="Proteomes" id="UP000662314"/>
    </source>
</evidence>
<evidence type="ECO:0000256" key="1">
    <source>
        <dbReference type="SAM" id="Phobius"/>
    </source>
</evidence>